<gene>
    <name evidence="2" type="ORF">BpHYR1_003499</name>
</gene>
<sequence>MRNWRKKRLFVLIQGNLIVTIMFVMFRCLLKNADLVEKRLLSNNFINKYSKILLSRNNKKYFTKIIKEQLISFEHVD</sequence>
<protein>
    <submittedName>
        <fullName evidence="2">Uncharacterized protein</fullName>
    </submittedName>
</protein>
<organism evidence="2 3">
    <name type="scientific">Brachionus plicatilis</name>
    <name type="common">Marine rotifer</name>
    <name type="synonym">Brachionus muelleri</name>
    <dbReference type="NCBI Taxonomy" id="10195"/>
    <lineage>
        <taxon>Eukaryota</taxon>
        <taxon>Metazoa</taxon>
        <taxon>Spiralia</taxon>
        <taxon>Gnathifera</taxon>
        <taxon>Rotifera</taxon>
        <taxon>Eurotatoria</taxon>
        <taxon>Monogononta</taxon>
        <taxon>Pseudotrocha</taxon>
        <taxon>Ploima</taxon>
        <taxon>Brachionidae</taxon>
        <taxon>Brachionus</taxon>
    </lineage>
</organism>
<dbReference type="AlphaFoldDB" id="A0A3M7PXG2"/>
<comment type="caution">
    <text evidence="2">The sequence shown here is derived from an EMBL/GenBank/DDBJ whole genome shotgun (WGS) entry which is preliminary data.</text>
</comment>
<keyword evidence="1" id="KW-0812">Transmembrane</keyword>
<proteinExistence type="predicted"/>
<dbReference type="EMBL" id="REGN01008358">
    <property type="protein sequence ID" value="RNA03770.1"/>
    <property type="molecule type" value="Genomic_DNA"/>
</dbReference>
<name>A0A3M7PXG2_BRAPC</name>
<evidence type="ECO:0000256" key="1">
    <source>
        <dbReference type="SAM" id="Phobius"/>
    </source>
</evidence>
<evidence type="ECO:0000313" key="2">
    <source>
        <dbReference type="EMBL" id="RNA03770.1"/>
    </source>
</evidence>
<keyword evidence="1" id="KW-0472">Membrane</keyword>
<evidence type="ECO:0000313" key="3">
    <source>
        <dbReference type="Proteomes" id="UP000276133"/>
    </source>
</evidence>
<keyword evidence="1" id="KW-1133">Transmembrane helix</keyword>
<reference evidence="2 3" key="1">
    <citation type="journal article" date="2018" name="Sci. Rep.">
        <title>Genomic signatures of local adaptation to the degree of environmental predictability in rotifers.</title>
        <authorList>
            <person name="Franch-Gras L."/>
            <person name="Hahn C."/>
            <person name="Garcia-Roger E.M."/>
            <person name="Carmona M.J."/>
            <person name="Serra M."/>
            <person name="Gomez A."/>
        </authorList>
    </citation>
    <scope>NUCLEOTIDE SEQUENCE [LARGE SCALE GENOMIC DNA]</scope>
    <source>
        <strain evidence="2">HYR1</strain>
    </source>
</reference>
<dbReference type="Proteomes" id="UP000276133">
    <property type="component" value="Unassembled WGS sequence"/>
</dbReference>
<keyword evidence="3" id="KW-1185">Reference proteome</keyword>
<feature type="transmembrane region" description="Helical" evidence="1">
    <location>
        <begin position="12"/>
        <end position="30"/>
    </location>
</feature>
<accession>A0A3M7PXG2</accession>